<proteinExistence type="predicted"/>
<sequence length="1497" mass="169532">MAQIEKQKQRSDEEVVKKLCMANGISYEKTVREGSNISTLKMFFSGFPRIVGLNFFPKLCTLTIVSQNIKYIEGLECCPLLQELWIAECNLTEISGLQECLQLKKLYLYDNQICEIKNLQSQIDLEVLWLNNNCISQIQGLNSLPNLKELNLADNSIEEIGHSLEHNVSLQNLNLSGNKITSFKELTMLTCLPDLRELALSDRTSTPNPVCQLFNYDTHVLYHMPGLQRLDMYDVSSKKIKKAAESTVMKKMMYYNMRVRTARRNFAETQHSLMERKKTMLQLPGECIRTINHAIKNLERELSQVMAGCGKSACTFEDKPFLHAKDSTDRSDSPIDISHDPTMEHKILCKIEALQERMALWMRRMDEIEAWFQRDLAQATRMMEYTIQFLLMELESVGNIRLEEGCSTDSWFSSCRALLLSCFSCSDFMIYGITGIKINKVIRIHNRALKLRFEDRFHALLTSEESPSFSQRNYRHQLDYLFYATDPGEDNEREKILSILEKGFKTAEPHKSLGIEGAIPLSNSLIVTEQPRIEHALQQASQGETQHSSDTIPFRYGWIIVSKVFVGHSMPIKKGELLERSSYSKLYSVYRNVNAKQTTATHEEIPPSSKTHTGSECSPRQRQWFVFDRELVLPEYIIFFEYITGDTEHSAPGHIPVKDGTPSNDIILDKEVLNMEPMLKPLPKLLSLDEKTLLSVARANVLSQITVLNLHGNSLSKIKEISHLTALRHLTISFNKFTHLYDISHMPNLEFLDVSYNHLVTLEGLRGLSRLKQLDVRWNELTKAREDSAVLQKHTPALLRLDTRYNPWTKPETIRKNILGCLTTLTHLDDVMVGEEEAADAVQMTVGSKINKASFLVHSRTSNDRPRSLSLLSTAQLLCLLSPANWRTDIELEPDWTAKITTLNLDSQKISKLISLEKLVNLRWASLNDNDISKMKGLECCSKLEELSLNNNNINTLDGLPKLHCLSKLSLDGNQLTTLDASVLDQLPNLSFLSVENNCITSLHGIQGAHSLLELYIGNNRISTSQDIYFLKGLSNLIILDLYGNPLLERLENYRIYVVFHLPSLKALDGTAVEVTECKKAKDMFWGRLNPDMVAEKLGHSTFTNVTFLTMQDRSIRMVDLSPSDQFCSLLSVNLDHNSLTSFSGLIYLPNIKVLSLNHNRIESILPRQKPQARLTNKQILHSKVHSSGYGQRSSTKKKGETGPTDSLEPLMGSLEELHLCHNGISNMANLQLSRLTNLKLLFLQGNEISQVEGLEGLHQLMQLVLDKNRIKTLSEKSFIGQNVLLELHLAANRIQELNHLDPLTELRKLFLGMNKLQDITELEKLDVLPSLSELSVLGNPVAKKSLHRPAVVLRLSSLQVLDGVMVTPAERTRAELLSADPTLCPEYLRASGPPLLPCKPLLGASGVSAGPQSSIHRHDTLPNNMEEARYDMDSNKRNKHVNAQIAQTDINFRQLQIKGISLPTPGLHSDRNRAIITHTNQEQDSRFPNDGKHPPM</sequence>
<dbReference type="EMBL" id="OY660878">
    <property type="protein sequence ID" value="CAJ1073590.1"/>
    <property type="molecule type" value="Genomic_DNA"/>
</dbReference>
<dbReference type="Gene3D" id="3.80.10.10">
    <property type="entry name" value="Ribonuclease Inhibitor"/>
    <property type="match status" value="8"/>
</dbReference>
<dbReference type="InterPro" id="IPR001611">
    <property type="entry name" value="Leu-rich_rpt"/>
</dbReference>
<dbReference type="PANTHER" id="PTHR46652:SF3">
    <property type="entry name" value="LEUCINE-RICH REPEAT-CONTAINING PROTEIN 9"/>
    <property type="match status" value="1"/>
</dbReference>
<keyword evidence="1" id="KW-0433">Leucine-rich repeat</keyword>
<keyword evidence="2" id="KW-0677">Repeat</keyword>
<dbReference type="SUPFAM" id="SSF52058">
    <property type="entry name" value="L domain-like"/>
    <property type="match status" value="2"/>
</dbReference>
<evidence type="ECO:0000313" key="5">
    <source>
        <dbReference type="Proteomes" id="UP001178508"/>
    </source>
</evidence>
<dbReference type="PANTHER" id="PTHR46652">
    <property type="entry name" value="LEUCINE-RICH REPEAT AND IQ DOMAIN-CONTAINING PROTEIN 1-RELATED"/>
    <property type="match status" value="1"/>
</dbReference>
<reference evidence="4" key="1">
    <citation type="submission" date="2023-08" db="EMBL/GenBank/DDBJ databases">
        <authorList>
            <person name="Alioto T."/>
            <person name="Alioto T."/>
            <person name="Gomez Garrido J."/>
        </authorList>
    </citation>
    <scope>NUCLEOTIDE SEQUENCE</scope>
</reference>
<dbReference type="SUPFAM" id="SSF52075">
    <property type="entry name" value="Outer arm dynein light chain 1"/>
    <property type="match status" value="1"/>
</dbReference>
<evidence type="ECO:0000313" key="4">
    <source>
        <dbReference type="EMBL" id="CAJ1073590.1"/>
    </source>
</evidence>
<evidence type="ECO:0000256" key="3">
    <source>
        <dbReference type="SAM" id="MobiDB-lite"/>
    </source>
</evidence>
<evidence type="ECO:0000256" key="2">
    <source>
        <dbReference type="ARBA" id="ARBA00022737"/>
    </source>
</evidence>
<name>A0AAV1GK36_XYRNO</name>
<evidence type="ECO:0000256" key="1">
    <source>
        <dbReference type="ARBA" id="ARBA00022614"/>
    </source>
</evidence>
<organism evidence="4 5">
    <name type="scientific">Xyrichtys novacula</name>
    <name type="common">Pearly razorfish</name>
    <name type="synonym">Hemipteronotus novacula</name>
    <dbReference type="NCBI Taxonomy" id="13765"/>
    <lineage>
        <taxon>Eukaryota</taxon>
        <taxon>Metazoa</taxon>
        <taxon>Chordata</taxon>
        <taxon>Craniata</taxon>
        <taxon>Vertebrata</taxon>
        <taxon>Euteleostomi</taxon>
        <taxon>Actinopterygii</taxon>
        <taxon>Neopterygii</taxon>
        <taxon>Teleostei</taxon>
        <taxon>Neoteleostei</taxon>
        <taxon>Acanthomorphata</taxon>
        <taxon>Eupercaria</taxon>
        <taxon>Labriformes</taxon>
        <taxon>Labridae</taxon>
        <taxon>Xyrichtys</taxon>
    </lineage>
</organism>
<dbReference type="InterPro" id="IPR003591">
    <property type="entry name" value="Leu-rich_rpt_typical-subtyp"/>
</dbReference>
<dbReference type="PROSITE" id="PS51450">
    <property type="entry name" value="LRR"/>
    <property type="match status" value="12"/>
</dbReference>
<protein>
    <submittedName>
        <fullName evidence="4">Leucine-rich repeat-containing protein 9 isoform X2</fullName>
    </submittedName>
</protein>
<dbReference type="Gene3D" id="3.90.228.10">
    <property type="match status" value="1"/>
</dbReference>
<keyword evidence="5" id="KW-1185">Reference proteome</keyword>
<dbReference type="SMART" id="SM00369">
    <property type="entry name" value="LRR_TYP"/>
    <property type="match status" value="12"/>
</dbReference>
<dbReference type="InterPro" id="IPR032675">
    <property type="entry name" value="LRR_dom_sf"/>
</dbReference>
<dbReference type="InterPro" id="IPR050836">
    <property type="entry name" value="SDS22/Internalin_LRR"/>
</dbReference>
<dbReference type="Pfam" id="PF14580">
    <property type="entry name" value="LRR_9"/>
    <property type="match status" value="2"/>
</dbReference>
<dbReference type="Pfam" id="PF13855">
    <property type="entry name" value="LRR_8"/>
    <property type="match status" value="1"/>
</dbReference>
<gene>
    <name evidence="4" type="ORF">XNOV1_A037970</name>
</gene>
<dbReference type="Proteomes" id="UP001178508">
    <property type="component" value="Chromosome 15"/>
</dbReference>
<feature type="region of interest" description="Disordered" evidence="3">
    <location>
        <begin position="1185"/>
        <end position="1208"/>
    </location>
</feature>
<dbReference type="SMART" id="SM00365">
    <property type="entry name" value="LRR_SD22"/>
    <property type="match status" value="18"/>
</dbReference>
<accession>A0AAV1GK36</accession>